<dbReference type="EMBL" id="KV454478">
    <property type="protein sequence ID" value="ODV62091.1"/>
    <property type="molecule type" value="Genomic_DNA"/>
</dbReference>
<keyword evidence="4 6" id="KW-0804">Transcription</keyword>
<dbReference type="STRING" id="1344418.A0A1D2VKF7"/>
<feature type="non-terminal residue" evidence="7">
    <location>
        <position position="1"/>
    </location>
</feature>
<evidence type="ECO:0000313" key="7">
    <source>
        <dbReference type="EMBL" id="ODV62091.1"/>
    </source>
</evidence>
<dbReference type="FunCoup" id="A0A1D2VKF7">
    <property type="interactions" value="576"/>
</dbReference>
<feature type="non-terminal residue" evidence="7">
    <location>
        <position position="81"/>
    </location>
</feature>
<dbReference type="GO" id="GO:0006357">
    <property type="term" value="P:regulation of transcription by RNA polymerase II"/>
    <property type="evidence" value="ECO:0007669"/>
    <property type="project" value="InterPro"/>
</dbReference>
<keyword evidence="8" id="KW-1185">Reference proteome</keyword>
<keyword evidence="3 6" id="KW-0805">Transcription regulation</keyword>
<dbReference type="RefSeq" id="XP_020048398.1">
    <property type="nucleotide sequence ID" value="XM_020189666.1"/>
</dbReference>
<gene>
    <name evidence="6" type="primary">MED10</name>
    <name evidence="7" type="ORF">ASCRUDRAFT_21049</name>
</gene>
<organism evidence="7 8">
    <name type="scientific">Ascoidea rubescens DSM 1968</name>
    <dbReference type="NCBI Taxonomy" id="1344418"/>
    <lineage>
        <taxon>Eukaryota</taxon>
        <taxon>Fungi</taxon>
        <taxon>Dikarya</taxon>
        <taxon>Ascomycota</taxon>
        <taxon>Saccharomycotina</taxon>
        <taxon>Saccharomycetes</taxon>
        <taxon>Ascoideaceae</taxon>
        <taxon>Ascoidea</taxon>
    </lineage>
</organism>
<dbReference type="OrthoDB" id="337270at2759"/>
<sequence>ASISNVKIPLDIIQYIDVSRNTNIYTREFVESTRKINQYLRGKMSAMKLFRNTLSDKIISEFPELTDTVNGVVGGTSANTN</sequence>
<reference evidence="8" key="1">
    <citation type="submission" date="2016-05" db="EMBL/GenBank/DDBJ databases">
        <title>Comparative genomics of biotechnologically important yeasts.</title>
        <authorList>
            <consortium name="DOE Joint Genome Institute"/>
            <person name="Riley R."/>
            <person name="Haridas S."/>
            <person name="Wolfe K.H."/>
            <person name="Lopes M.R."/>
            <person name="Hittinger C.T."/>
            <person name="Goker M."/>
            <person name="Salamov A."/>
            <person name="Wisecaver J."/>
            <person name="Long T.M."/>
            <person name="Aerts A.L."/>
            <person name="Barry K."/>
            <person name="Choi C."/>
            <person name="Clum A."/>
            <person name="Coughlan A.Y."/>
            <person name="Deshpande S."/>
            <person name="Douglass A.P."/>
            <person name="Hanson S.J."/>
            <person name="Klenk H.-P."/>
            <person name="Labutti K."/>
            <person name="Lapidus A."/>
            <person name="Lindquist E."/>
            <person name="Lipzen A."/>
            <person name="Meier-Kolthoff J.P."/>
            <person name="Ohm R.A."/>
            <person name="Otillar R.P."/>
            <person name="Pangilinan J."/>
            <person name="Peng Y."/>
            <person name="Rokas A."/>
            <person name="Rosa C.A."/>
            <person name="Scheuner C."/>
            <person name="Sibirny A.A."/>
            <person name="Slot J.C."/>
            <person name="Stielow J.B."/>
            <person name="Sun H."/>
            <person name="Kurtzman C.P."/>
            <person name="Blackwell M."/>
            <person name="Grigoriev I.V."/>
            <person name="Jeffries T.W."/>
        </authorList>
    </citation>
    <scope>NUCLEOTIDE SEQUENCE [LARGE SCALE GENOMIC DNA]</scope>
    <source>
        <strain evidence="8">DSM 1968</strain>
    </source>
</reference>
<dbReference type="InterPro" id="IPR019145">
    <property type="entry name" value="Mediator_Med10"/>
</dbReference>
<dbReference type="GO" id="GO:0003712">
    <property type="term" value="F:transcription coregulator activity"/>
    <property type="evidence" value="ECO:0007669"/>
    <property type="project" value="InterPro"/>
</dbReference>
<keyword evidence="6" id="KW-0010">Activator</keyword>
<comment type="similarity">
    <text evidence="2 6">Belongs to the Mediator complex subunit 10 family.</text>
</comment>
<dbReference type="Pfam" id="PF09748">
    <property type="entry name" value="Med10"/>
    <property type="match status" value="1"/>
</dbReference>
<dbReference type="InParanoid" id="A0A1D2VKF7"/>
<dbReference type="Proteomes" id="UP000095038">
    <property type="component" value="Unassembled WGS sequence"/>
</dbReference>
<dbReference type="AlphaFoldDB" id="A0A1D2VKF7"/>
<evidence type="ECO:0000313" key="8">
    <source>
        <dbReference type="Proteomes" id="UP000095038"/>
    </source>
</evidence>
<accession>A0A1D2VKF7</accession>
<comment type="subunit">
    <text evidence="6">Component of the Mediator complex.</text>
</comment>
<proteinExistence type="inferred from homology"/>
<dbReference type="GeneID" id="30963302"/>
<evidence type="ECO:0000256" key="3">
    <source>
        <dbReference type="ARBA" id="ARBA00023015"/>
    </source>
</evidence>
<protein>
    <recommendedName>
        <fullName evidence="6">Mediator of RNA polymerase II transcription subunit 10</fullName>
    </recommendedName>
    <alternativeName>
        <fullName evidence="6">Mediator complex subunit 10</fullName>
    </alternativeName>
</protein>
<comment type="function">
    <text evidence="6">Component of the Mediator complex, a coactivator involved in the regulated transcription of nearly all RNA polymerase II-dependent genes. Mediator functions as a bridge to convey information from gene-specific regulatory proteins to the basal RNA polymerase II transcription machinery. Mediator is recruited to promoters by direct interactions with regulatory proteins and serves as a scaffold for the assembly of a functional preinitiation complex with RNA polymerase II and the general transcription factors.</text>
</comment>
<comment type="subcellular location">
    <subcellularLocation>
        <location evidence="1 6">Nucleus</location>
    </subcellularLocation>
</comment>
<name>A0A1D2VKF7_9ASCO</name>
<evidence type="ECO:0000256" key="5">
    <source>
        <dbReference type="ARBA" id="ARBA00023242"/>
    </source>
</evidence>
<dbReference type="GO" id="GO:0016592">
    <property type="term" value="C:mediator complex"/>
    <property type="evidence" value="ECO:0007669"/>
    <property type="project" value="InterPro"/>
</dbReference>
<keyword evidence="5 6" id="KW-0539">Nucleus</keyword>
<evidence type="ECO:0000256" key="6">
    <source>
        <dbReference type="RuleBase" id="RU364146"/>
    </source>
</evidence>
<evidence type="ECO:0000256" key="1">
    <source>
        <dbReference type="ARBA" id="ARBA00004123"/>
    </source>
</evidence>
<evidence type="ECO:0000256" key="2">
    <source>
        <dbReference type="ARBA" id="ARBA00005389"/>
    </source>
</evidence>
<evidence type="ECO:0000256" key="4">
    <source>
        <dbReference type="ARBA" id="ARBA00023163"/>
    </source>
</evidence>